<gene>
    <name evidence="1" type="ORF">OP10G_1508</name>
</gene>
<accession>A0A068NN36</accession>
<dbReference type="HOGENOM" id="CLU_2206150_0_0_0"/>
<sequence>MPKKSYEATFYYQVTIVREGTIEIDVPAGAPADYNPFDGKEIGEVIDQYESSLGEPEMIVDDENPEGERLMDVLLHDPESGEVVRVTRHEGGPNLVAAEVELDEDEE</sequence>
<dbReference type="STRING" id="661478.OP10G_1508"/>
<dbReference type="RefSeq" id="WP_025226514.1">
    <property type="nucleotide sequence ID" value="NZ_CP007139.1"/>
</dbReference>
<dbReference type="Proteomes" id="UP000027982">
    <property type="component" value="Chromosome"/>
</dbReference>
<evidence type="ECO:0000313" key="2">
    <source>
        <dbReference type="Proteomes" id="UP000027982"/>
    </source>
</evidence>
<dbReference type="KEGG" id="fgi:OP10G_1508"/>
<dbReference type="AlphaFoldDB" id="A0A068NN36"/>
<name>A0A068NN36_FIMGI</name>
<proteinExistence type="predicted"/>
<evidence type="ECO:0000313" key="1">
    <source>
        <dbReference type="EMBL" id="AIE84876.1"/>
    </source>
</evidence>
<keyword evidence="2" id="KW-1185">Reference proteome</keyword>
<protein>
    <submittedName>
        <fullName evidence="1">Uncharacterized protein</fullName>
    </submittedName>
</protein>
<organism evidence="1 2">
    <name type="scientific">Fimbriimonas ginsengisoli Gsoil 348</name>
    <dbReference type="NCBI Taxonomy" id="661478"/>
    <lineage>
        <taxon>Bacteria</taxon>
        <taxon>Bacillati</taxon>
        <taxon>Armatimonadota</taxon>
        <taxon>Fimbriimonadia</taxon>
        <taxon>Fimbriimonadales</taxon>
        <taxon>Fimbriimonadaceae</taxon>
        <taxon>Fimbriimonas</taxon>
    </lineage>
</organism>
<reference evidence="1 2" key="1">
    <citation type="journal article" date="2014" name="PLoS ONE">
        <title>The first complete genome sequence of the class fimbriimonadia in the phylum armatimonadetes.</title>
        <authorList>
            <person name="Hu Z.Y."/>
            <person name="Wang Y.Z."/>
            <person name="Im W.T."/>
            <person name="Wang S.Y."/>
            <person name="Zhao G.P."/>
            <person name="Zheng H.J."/>
            <person name="Quan Z.X."/>
        </authorList>
    </citation>
    <scope>NUCLEOTIDE SEQUENCE [LARGE SCALE GENOMIC DNA]</scope>
    <source>
        <strain evidence="1">Gsoil 348</strain>
    </source>
</reference>
<dbReference type="EMBL" id="CP007139">
    <property type="protein sequence ID" value="AIE84876.1"/>
    <property type="molecule type" value="Genomic_DNA"/>
</dbReference>